<accession>A0A3G8ZN98</accession>
<dbReference type="InterPro" id="IPR003660">
    <property type="entry name" value="HAMP_dom"/>
</dbReference>
<evidence type="ECO:0000256" key="12">
    <source>
        <dbReference type="SAM" id="Phobius"/>
    </source>
</evidence>
<evidence type="ECO:0000313" key="15">
    <source>
        <dbReference type="EMBL" id="AZI58779.1"/>
    </source>
</evidence>
<dbReference type="FunFam" id="3.30.565.10:FF:000006">
    <property type="entry name" value="Sensor histidine kinase WalK"/>
    <property type="match status" value="1"/>
</dbReference>
<dbReference type="InterPro" id="IPR036890">
    <property type="entry name" value="HATPase_C_sf"/>
</dbReference>
<reference evidence="15 16" key="2">
    <citation type="submission" date="2018-12" db="EMBL/GenBank/DDBJ databases">
        <title>Nakamurella antarcticus sp. nov., isolated from Antarctica South Shetland Islands soil.</title>
        <authorList>
            <person name="Peng F."/>
        </authorList>
    </citation>
    <scope>NUCLEOTIDE SEQUENCE [LARGE SCALE GENOMIC DNA]</scope>
    <source>
        <strain evidence="15 16">S14-144</strain>
    </source>
</reference>
<keyword evidence="16" id="KW-1185">Reference proteome</keyword>
<keyword evidence="9 12" id="KW-1133">Transmembrane helix</keyword>
<dbReference type="PANTHER" id="PTHR45436:SF5">
    <property type="entry name" value="SENSOR HISTIDINE KINASE TRCS"/>
    <property type="match status" value="1"/>
</dbReference>
<keyword evidence="11 12" id="KW-0472">Membrane</keyword>
<dbReference type="InterPro" id="IPR003594">
    <property type="entry name" value="HATPase_dom"/>
</dbReference>
<evidence type="ECO:0000256" key="7">
    <source>
        <dbReference type="ARBA" id="ARBA00022692"/>
    </source>
</evidence>
<dbReference type="SUPFAM" id="SSF55874">
    <property type="entry name" value="ATPase domain of HSP90 chaperone/DNA topoisomerase II/histidine kinase"/>
    <property type="match status" value="1"/>
</dbReference>
<feature type="domain" description="HAMP" evidence="14">
    <location>
        <begin position="190"/>
        <end position="252"/>
    </location>
</feature>
<dbReference type="Gene3D" id="6.10.340.10">
    <property type="match status" value="1"/>
</dbReference>
<dbReference type="SUPFAM" id="SSF47384">
    <property type="entry name" value="Homodimeric domain of signal transducing histidine kinase"/>
    <property type="match status" value="1"/>
</dbReference>
<evidence type="ECO:0000256" key="1">
    <source>
        <dbReference type="ARBA" id="ARBA00000085"/>
    </source>
</evidence>
<dbReference type="SMART" id="SM00304">
    <property type="entry name" value="HAMP"/>
    <property type="match status" value="1"/>
</dbReference>
<comment type="catalytic activity">
    <reaction evidence="1">
        <text>ATP + protein L-histidine = ADP + protein N-phospho-L-histidine.</text>
        <dbReference type="EC" id="2.7.13.3"/>
    </reaction>
</comment>
<dbReference type="Pfam" id="PF00512">
    <property type="entry name" value="HisKA"/>
    <property type="match status" value="1"/>
</dbReference>
<dbReference type="CDD" id="cd00075">
    <property type="entry name" value="HATPase"/>
    <property type="match status" value="1"/>
</dbReference>
<gene>
    <name evidence="15" type="ORF">EH165_12185</name>
</gene>
<dbReference type="InterPro" id="IPR003661">
    <property type="entry name" value="HisK_dim/P_dom"/>
</dbReference>
<dbReference type="AlphaFoldDB" id="A0A3G8ZN98"/>
<keyword evidence="7 12" id="KW-0812">Transmembrane</keyword>
<dbReference type="EMBL" id="CP034170">
    <property type="protein sequence ID" value="AZI58779.1"/>
    <property type="molecule type" value="Genomic_DNA"/>
</dbReference>
<dbReference type="InterPro" id="IPR005467">
    <property type="entry name" value="His_kinase_dom"/>
</dbReference>
<dbReference type="FunFam" id="1.10.287.130:FF:000001">
    <property type="entry name" value="Two-component sensor histidine kinase"/>
    <property type="match status" value="1"/>
</dbReference>
<evidence type="ECO:0000256" key="2">
    <source>
        <dbReference type="ARBA" id="ARBA00001968"/>
    </source>
</evidence>
<organism evidence="15 16">
    <name type="scientific">Nakamurella antarctica</name>
    <dbReference type="NCBI Taxonomy" id="1902245"/>
    <lineage>
        <taxon>Bacteria</taxon>
        <taxon>Bacillati</taxon>
        <taxon>Actinomycetota</taxon>
        <taxon>Actinomycetes</taxon>
        <taxon>Nakamurellales</taxon>
        <taxon>Nakamurellaceae</taxon>
        <taxon>Nakamurella</taxon>
    </lineage>
</organism>
<dbReference type="GO" id="GO:0005886">
    <property type="term" value="C:plasma membrane"/>
    <property type="evidence" value="ECO:0007669"/>
    <property type="project" value="UniProtKB-SubCell"/>
</dbReference>
<keyword evidence="10" id="KW-0902">Two-component regulatory system</keyword>
<evidence type="ECO:0000256" key="5">
    <source>
        <dbReference type="ARBA" id="ARBA00022553"/>
    </source>
</evidence>
<keyword evidence="5" id="KW-0597">Phosphoprotein</keyword>
<dbReference type="PANTHER" id="PTHR45436">
    <property type="entry name" value="SENSOR HISTIDINE KINASE YKOH"/>
    <property type="match status" value="1"/>
</dbReference>
<sequence length="493" mass="51372">MLLVLLVAGVVGISTQLILNRYVVKQIDNQLSTDLRSDPVEIGRPARPAASGAAGAAATTEGAFLAICSANNPSKVGPQPRYQENLVAIIDQNSVLATVFNRQTGCQAVPDDARELLRQITASSSPKTVVLGSLGPYRVQSTRMASGATQVVGLPLSAGVGVLNQLSRTMMLVIGGGLLVAAIASYLLIGRTLRPLDRVAATARQVSGVRLDSGKVNLPIRVPEADTSPFTEIGQVGAALNQLLGHVGQALDARERSEQQVRQFVADASHELRTPLAAIRGYAELATRPFADPETINHALRRVDSESVRMSHLVNDLLLLARLDAGRPMEQSTVDLTSLVVDVVSDARVAGPEHRWQLDLPATPVITVGDSAGLHQVLANLLSNAATHTPPGCTVTVTLAADGNHCAAGTLAAATLTVSDDGPGIAPEVLPDLFHRFVRSGTARSRAAGSTGLGLAIVAAVVRAHGGTVAVNTRPGSTDFTVHLPAQIELSAP</sequence>
<dbReference type="KEGG" id="nak:EH165_12185"/>
<dbReference type="OrthoDB" id="5242752at2"/>
<proteinExistence type="predicted"/>
<dbReference type="Gene3D" id="3.30.565.10">
    <property type="entry name" value="Histidine kinase-like ATPase, C-terminal domain"/>
    <property type="match status" value="1"/>
</dbReference>
<dbReference type="GO" id="GO:0000155">
    <property type="term" value="F:phosphorelay sensor kinase activity"/>
    <property type="evidence" value="ECO:0007669"/>
    <property type="project" value="InterPro"/>
</dbReference>
<evidence type="ECO:0000256" key="9">
    <source>
        <dbReference type="ARBA" id="ARBA00022989"/>
    </source>
</evidence>
<dbReference type="PRINTS" id="PR00344">
    <property type="entry name" value="BCTRLSENSOR"/>
</dbReference>
<dbReference type="PROSITE" id="PS50885">
    <property type="entry name" value="HAMP"/>
    <property type="match status" value="1"/>
</dbReference>
<evidence type="ECO:0000256" key="3">
    <source>
        <dbReference type="ARBA" id="ARBA00004236"/>
    </source>
</evidence>
<feature type="domain" description="Histidine kinase" evidence="13">
    <location>
        <begin position="267"/>
        <end position="488"/>
    </location>
</feature>
<evidence type="ECO:0000256" key="8">
    <source>
        <dbReference type="ARBA" id="ARBA00022777"/>
    </source>
</evidence>
<dbReference type="Proteomes" id="UP000268084">
    <property type="component" value="Chromosome"/>
</dbReference>
<keyword evidence="6" id="KW-0808">Transferase</keyword>
<dbReference type="Pfam" id="PF02518">
    <property type="entry name" value="HATPase_c"/>
    <property type="match status" value="1"/>
</dbReference>
<dbReference type="CDD" id="cd00082">
    <property type="entry name" value="HisKA"/>
    <property type="match status" value="1"/>
</dbReference>
<comment type="cofactor">
    <cofactor evidence="2">
        <name>a divalent metal cation</name>
        <dbReference type="ChEBI" id="CHEBI:60240"/>
    </cofactor>
</comment>
<evidence type="ECO:0000256" key="10">
    <source>
        <dbReference type="ARBA" id="ARBA00023012"/>
    </source>
</evidence>
<evidence type="ECO:0000259" key="14">
    <source>
        <dbReference type="PROSITE" id="PS50885"/>
    </source>
</evidence>
<dbReference type="Gene3D" id="1.10.287.130">
    <property type="match status" value="1"/>
</dbReference>
<dbReference type="SMART" id="SM00387">
    <property type="entry name" value="HATPase_c"/>
    <property type="match status" value="1"/>
</dbReference>
<evidence type="ECO:0000256" key="4">
    <source>
        <dbReference type="ARBA" id="ARBA00012438"/>
    </source>
</evidence>
<evidence type="ECO:0000313" key="16">
    <source>
        <dbReference type="Proteomes" id="UP000268084"/>
    </source>
</evidence>
<keyword evidence="8 15" id="KW-0418">Kinase</keyword>
<feature type="transmembrane region" description="Helical" evidence="12">
    <location>
        <begin position="170"/>
        <end position="189"/>
    </location>
</feature>
<protein>
    <recommendedName>
        <fullName evidence="4">histidine kinase</fullName>
        <ecNumber evidence="4">2.7.13.3</ecNumber>
    </recommendedName>
</protein>
<dbReference type="InterPro" id="IPR036097">
    <property type="entry name" value="HisK_dim/P_sf"/>
</dbReference>
<dbReference type="PROSITE" id="PS50109">
    <property type="entry name" value="HIS_KIN"/>
    <property type="match status" value="1"/>
</dbReference>
<dbReference type="InterPro" id="IPR004358">
    <property type="entry name" value="Sig_transdc_His_kin-like_C"/>
</dbReference>
<dbReference type="GO" id="GO:0005509">
    <property type="term" value="F:calcium ion binding"/>
    <property type="evidence" value="ECO:0007669"/>
    <property type="project" value="UniProtKB-ARBA"/>
</dbReference>
<name>A0A3G8ZN98_9ACTN</name>
<dbReference type="InterPro" id="IPR050428">
    <property type="entry name" value="TCS_sensor_his_kinase"/>
</dbReference>
<evidence type="ECO:0000256" key="6">
    <source>
        <dbReference type="ARBA" id="ARBA00022679"/>
    </source>
</evidence>
<dbReference type="RefSeq" id="WP_124799683.1">
    <property type="nucleotide sequence ID" value="NZ_CP034170.1"/>
</dbReference>
<comment type="subcellular location">
    <subcellularLocation>
        <location evidence="3">Cell membrane</location>
    </subcellularLocation>
</comment>
<reference evidence="15 16" key="1">
    <citation type="submission" date="2018-11" db="EMBL/GenBank/DDBJ databases">
        <authorList>
            <person name="Da X."/>
        </authorList>
    </citation>
    <scope>NUCLEOTIDE SEQUENCE [LARGE SCALE GENOMIC DNA]</scope>
    <source>
        <strain evidence="15 16">S14-144</strain>
    </source>
</reference>
<dbReference type="SMART" id="SM00388">
    <property type="entry name" value="HisKA"/>
    <property type="match status" value="1"/>
</dbReference>
<evidence type="ECO:0000259" key="13">
    <source>
        <dbReference type="PROSITE" id="PS50109"/>
    </source>
</evidence>
<dbReference type="EC" id="2.7.13.3" evidence="4"/>
<evidence type="ECO:0000256" key="11">
    <source>
        <dbReference type="ARBA" id="ARBA00023136"/>
    </source>
</evidence>